<protein>
    <submittedName>
        <fullName evidence="1">Uncharacterized protein</fullName>
    </submittedName>
</protein>
<proteinExistence type="predicted"/>
<comment type="caution">
    <text evidence="1">The sequence shown here is derived from an EMBL/GenBank/DDBJ whole genome shotgun (WGS) entry which is preliminary data.</text>
</comment>
<dbReference type="Proteomes" id="UP001060085">
    <property type="component" value="Linkage Group LG04"/>
</dbReference>
<name>A0ACC0B5C0_CATRO</name>
<dbReference type="EMBL" id="CM044704">
    <property type="protein sequence ID" value="KAI5667762.1"/>
    <property type="molecule type" value="Genomic_DNA"/>
</dbReference>
<gene>
    <name evidence="1" type="ORF">M9H77_17615</name>
</gene>
<sequence>MVVARESMLMIEATMEMGTSFLENMIVMETSLIKNIMELVTSLLILNLMDVLLMMLMGKISNEDPYDIMNEKSIEKEECNDLSENSRYFYCISTLCEKLEKDECSKEKEFEIEKSESTKENECFIEKQESIEKSKKKKKYKLTLFLLVQNFLTQNLENEESLLRLFPTDYNINKTINFFDPTFDLCFGPFLRGAKWNFFALIFYRNSLEHPCTWTSKLRRNHTMKSEDQGEIFGKELFQCHENSSLSPFLNPSLLFNEVSYEELKLFLASYISHVSIIGDVYVISFGGGLFLVMPCTSKCLSSYASLEDSLMDSGVKFNPSCYCFGMLNDASLVDPNDVGFELRYTLFDVLHDKSIGNYVEQCDYVFPWCFYEECQWFYSS</sequence>
<accession>A0ACC0B5C0</accession>
<evidence type="ECO:0000313" key="2">
    <source>
        <dbReference type="Proteomes" id="UP001060085"/>
    </source>
</evidence>
<evidence type="ECO:0000313" key="1">
    <source>
        <dbReference type="EMBL" id="KAI5667762.1"/>
    </source>
</evidence>
<keyword evidence="2" id="KW-1185">Reference proteome</keyword>
<organism evidence="1 2">
    <name type="scientific">Catharanthus roseus</name>
    <name type="common">Madagascar periwinkle</name>
    <name type="synonym">Vinca rosea</name>
    <dbReference type="NCBI Taxonomy" id="4058"/>
    <lineage>
        <taxon>Eukaryota</taxon>
        <taxon>Viridiplantae</taxon>
        <taxon>Streptophyta</taxon>
        <taxon>Embryophyta</taxon>
        <taxon>Tracheophyta</taxon>
        <taxon>Spermatophyta</taxon>
        <taxon>Magnoliopsida</taxon>
        <taxon>eudicotyledons</taxon>
        <taxon>Gunneridae</taxon>
        <taxon>Pentapetalae</taxon>
        <taxon>asterids</taxon>
        <taxon>lamiids</taxon>
        <taxon>Gentianales</taxon>
        <taxon>Apocynaceae</taxon>
        <taxon>Rauvolfioideae</taxon>
        <taxon>Vinceae</taxon>
        <taxon>Catharanthinae</taxon>
        <taxon>Catharanthus</taxon>
    </lineage>
</organism>
<reference evidence="2" key="1">
    <citation type="journal article" date="2023" name="Nat. Plants">
        <title>Single-cell RNA sequencing provides a high-resolution roadmap for understanding the multicellular compartmentation of specialized metabolism.</title>
        <authorList>
            <person name="Sun S."/>
            <person name="Shen X."/>
            <person name="Li Y."/>
            <person name="Li Y."/>
            <person name="Wang S."/>
            <person name="Li R."/>
            <person name="Zhang H."/>
            <person name="Shen G."/>
            <person name="Guo B."/>
            <person name="Wei J."/>
            <person name="Xu J."/>
            <person name="St-Pierre B."/>
            <person name="Chen S."/>
            <person name="Sun C."/>
        </authorList>
    </citation>
    <scope>NUCLEOTIDE SEQUENCE [LARGE SCALE GENOMIC DNA]</scope>
</reference>